<keyword evidence="2" id="KW-0812">Transmembrane</keyword>
<accession>A0A0B5AMM6</accession>
<dbReference type="EMBL" id="CP009416">
    <property type="protein sequence ID" value="AJD91336.1"/>
    <property type="molecule type" value="Genomic_DNA"/>
</dbReference>
<sequence length="414" mass="46616">MTKRKWTEQEIENELKKLPVISNRVNPDDIYQHVKLRNRKHKPFHWMPVAAGTAAAALMLVLGPGLFNQDSSNDQQMSSDSALPVEELAEEESSEETVQETQEDRNEEVFESSEAADTAEESSESTEAAIEEPSETEEELDTVILDEEGEKGVLFEEDLGNNRYFEAGLVTSDAYVIPFTIVVPQGDETQSAASLYKEWADQIDEASFGFIDYHPVSRSLTEEEQTVSGMIEMLDEKTQGASATILIDVLKETFGSFYDQFRIVDENNETVEISEFGEVESYDLKNDNKGFYIYENEDGSYFYVKSYNQFSSVQEALMAIEEQVPNDQYESPVPGNVDMNYEVDNTDLTVSFEGDMASVSEVERRKLIESVLLTAESFAFNTVQFTGLENEYLPGYDFTEPVKVPIGGNAAFIE</sequence>
<name>A0A0B5AMM6_9BACL</name>
<organism evidence="3 4">
    <name type="scientific">Jeotgalibacillus malaysiensis</name>
    <dbReference type="NCBI Taxonomy" id="1508404"/>
    <lineage>
        <taxon>Bacteria</taxon>
        <taxon>Bacillati</taxon>
        <taxon>Bacillota</taxon>
        <taxon>Bacilli</taxon>
        <taxon>Bacillales</taxon>
        <taxon>Caryophanaceae</taxon>
        <taxon>Jeotgalibacillus</taxon>
    </lineage>
</organism>
<feature type="compositionally biased region" description="Acidic residues" evidence="1">
    <location>
        <begin position="117"/>
        <end position="146"/>
    </location>
</feature>
<dbReference type="Proteomes" id="UP000031449">
    <property type="component" value="Chromosome"/>
</dbReference>
<dbReference type="STRING" id="1508404.JMA_20190"/>
<gene>
    <name evidence="3" type="ORF">JMA_20190</name>
</gene>
<reference evidence="3 4" key="1">
    <citation type="submission" date="2014-08" db="EMBL/GenBank/DDBJ databases">
        <title>Complete genome of a marine bacteria Jeotgalibacillus malaysiensis.</title>
        <authorList>
            <person name="Yaakop A.S."/>
            <person name="Chan K.-G."/>
            <person name="Goh K.M."/>
        </authorList>
    </citation>
    <scope>NUCLEOTIDE SEQUENCE [LARGE SCALE GENOMIC DNA]</scope>
    <source>
        <strain evidence="3 4">D5</strain>
    </source>
</reference>
<feature type="compositionally biased region" description="Low complexity" evidence="1">
    <location>
        <begin position="71"/>
        <end position="86"/>
    </location>
</feature>
<proteinExistence type="predicted"/>
<evidence type="ECO:0000313" key="3">
    <source>
        <dbReference type="EMBL" id="AJD91336.1"/>
    </source>
</evidence>
<dbReference type="KEGG" id="jeo:JMA_20190"/>
<dbReference type="HOGENOM" id="CLU_696096_0_0_9"/>
<protein>
    <recommendedName>
        <fullName evidence="5">GerMN domain-containing protein</fullName>
    </recommendedName>
</protein>
<feature type="compositionally biased region" description="Acidic residues" evidence="1">
    <location>
        <begin position="87"/>
        <end position="98"/>
    </location>
</feature>
<keyword evidence="2" id="KW-0472">Membrane</keyword>
<keyword evidence="4" id="KW-1185">Reference proteome</keyword>
<dbReference type="BioCyc" id="JESP1508404:G14D9-11274-MONOMER"/>
<feature type="transmembrane region" description="Helical" evidence="2">
    <location>
        <begin position="44"/>
        <end position="67"/>
    </location>
</feature>
<dbReference type="AlphaFoldDB" id="A0A0B5AMM6"/>
<evidence type="ECO:0008006" key="5">
    <source>
        <dbReference type="Google" id="ProtNLM"/>
    </source>
</evidence>
<dbReference type="OrthoDB" id="2965336at2"/>
<evidence type="ECO:0000256" key="2">
    <source>
        <dbReference type="SAM" id="Phobius"/>
    </source>
</evidence>
<feature type="region of interest" description="Disordered" evidence="1">
    <location>
        <begin position="71"/>
        <end position="146"/>
    </location>
</feature>
<evidence type="ECO:0000256" key="1">
    <source>
        <dbReference type="SAM" id="MobiDB-lite"/>
    </source>
</evidence>
<evidence type="ECO:0000313" key="4">
    <source>
        <dbReference type="Proteomes" id="UP000031449"/>
    </source>
</evidence>
<keyword evidence="2" id="KW-1133">Transmembrane helix</keyword>